<keyword evidence="6" id="KW-0408">Iron</keyword>
<dbReference type="GO" id="GO:0080090">
    <property type="term" value="P:regulation of primary metabolic process"/>
    <property type="evidence" value="ECO:0007669"/>
    <property type="project" value="UniProtKB-ARBA"/>
</dbReference>
<dbReference type="SFLD" id="SFLDG01082">
    <property type="entry name" value="B12-binding_domain_containing"/>
    <property type="match status" value="1"/>
</dbReference>
<evidence type="ECO:0000256" key="6">
    <source>
        <dbReference type="ARBA" id="ARBA00023004"/>
    </source>
</evidence>
<organism evidence="13 14">
    <name type="scientific">Zophobas morio</name>
    <dbReference type="NCBI Taxonomy" id="2755281"/>
    <lineage>
        <taxon>Eukaryota</taxon>
        <taxon>Metazoa</taxon>
        <taxon>Ecdysozoa</taxon>
        <taxon>Arthropoda</taxon>
        <taxon>Hexapoda</taxon>
        <taxon>Insecta</taxon>
        <taxon>Pterygota</taxon>
        <taxon>Neoptera</taxon>
        <taxon>Endopterygota</taxon>
        <taxon>Coleoptera</taxon>
        <taxon>Polyphaga</taxon>
        <taxon>Cucujiformia</taxon>
        <taxon>Tenebrionidae</taxon>
        <taxon>Zophobas</taxon>
    </lineage>
</organism>
<dbReference type="PROSITE" id="PS51449">
    <property type="entry name" value="MTTASE_N"/>
    <property type="match status" value="1"/>
</dbReference>
<evidence type="ECO:0000256" key="1">
    <source>
        <dbReference type="ARBA" id="ARBA00001966"/>
    </source>
</evidence>
<keyword evidence="3" id="KW-0004">4Fe-4S</keyword>
<proteinExistence type="inferred from homology"/>
<keyword evidence="14" id="KW-1185">Reference proteome</keyword>
<evidence type="ECO:0000256" key="5">
    <source>
        <dbReference type="ARBA" id="ARBA00022723"/>
    </source>
</evidence>
<dbReference type="FunFam" id="3.40.50.12160:FF:000003">
    <property type="entry name" value="CDK5 regulatory subunit-associated protein 1"/>
    <property type="match status" value="1"/>
</dbReference>
<dbReference type="GO" id="GO:0060255">
    <property type="term" value="P:regulation of macromolecule metabolic process"/>
    <property type="evidence" value="ECO:0007669"/>
    <property type="project" value="UniProtKB-ARBA"/>
</dbReference>
<accession>A0AA38LZF4</accession>
<dbReference type="GO" id="GO:0051539">
    <property type="term" value="F:4 iron, 4 sulfur cluster binding"/>
    <property type="evidence" value="ECO:0007669"/>
    <property type="project" value="UniProtKB-KW"/>
</dbReference>
<dbReference type="Proteomes" id="UP001168821">
    <property type="component" value="Unassembled WGS sequence"/>
</dbReference>
<dbReference type="GO" id="GO:0046872">
    <property type="term" value="F:metal ion binding"/>
    <property type="evidence" value="ECO:0007669"/>
    <property type="project" value="UniProtKB-KW"/>
</dbReference>
<evidence type="ECO:0000256" key="8">
    <source>
        <dbReference type="ARBA" id="ARBA00053923"/>
    </source>
</evidence>
<dbReference type="PROSITE" id="PS50926">
    <property type="entry name" value="TRAM"/>
    <property type="match status" value="1"/>
</dbReference>
<evidence type="ECO:0000313" key="13">
    <source>
        <dbReference type="EMBL" id="KAJ3616931.1"/>
    </source>
</evidence>
<evidence type="ECO:0000256" key="4">
    <source>
        <dbReference type="ARBA" id="ARBA00022691"/>
    </source>
</evidence>
<evidence type="ECO:0000259" key="10">
    <source>
        <dbReference type="PROSITE" id="PS50926"/>
    </source>
</evidence>
<evidence type="ECO:0000259" key="12">
    <source>
        <dbReference type="PROSITE" id="PS51918"/>
    </source>
</evidence>
<comment type="function">
    <text evidence="8">Potential regulator of CDK5 activity.</text>
</comment>
<evidence type="ECO:0000259" key="11">
    <source>
        <dbReference type="PROSITE" id="PS51449"/>
    </source>
</evidence>
<keyword evidence="5" id="KW-0479">Metal-binding</keyword>
<dbReference type="GO" id="GO:0035597">
    <property type="term" value="F:tRNA-2-methylthio-N(6)-dimethylallyladenosine(37) synthase activity"/>
    <property type="evidence" value="ECO:0007669"/>
    <property type="project" value="TreeGrafter"/>
</dbReference>
<feature type="domain" description="TRAM" evidence="10">
    <location>
        <begin position="387"/>
        <end position="462"/>
    </location>
</feature>
<feature type="domain" description="MTTase N-terminal" evidence="11">
    <location>
        <begin position="1"/>
        <end position="84"/>
    </location>
</feature>
<sequence length="472" mass="53600">ADVVLILTCAIREGAEQRIWGRISLLRALKKKRLEHKSRLVVGILGCMAERLKNKLLETPGSVDLVAGPDAYRDLPLLLSVTSSGHTASIFIARLYLYTRGKDYINNAIVNVQLSLEETYADVLPVRLDRNNVTAFVSIMRGCDNMCSYCIVPFTRGRERSRPMTSIVEEVRLLSQQGVKEITLLGQNVNSYWDRSEQSYCISEIPESNSTGFKSIYKPKLGGARFTDLLDRISLVDPEMRIRFTSPHPKDFPDRLLYLIRDRPNICKNIHLPAQSGSTSVLERMRRGYTREAYMALVHRVRSVIPEVALSSDFIAGFCGESEADHQATLSLLREVQYDLAYMFAFSLREKTHAHRHFEDDVPHEVKQRRLSEIIELYRSIAVAKNCRLVGSRQLVLVESDSKRSPDYFQGRADSFLRYVFPKAKIPCKVSGLPNVDIRPGNYVEVEVERTTLATALARPICVSSIEIFHDQ</sequence>
<evidence type="ECO:0000256" key="2">
    <source>
        <dbReference type="ARBA" id="ARBA00009815"/>
    </source>
</evidence>
<feature type="domain" description="Radical SAM core" evidence="12">
    <location>
        <begin position="129"/>
        <end position="384"/>
    </location>
</feature>
<dbReference type="GO" id="GO:0005739">
    <property type="term" value="C:mitochondrion"/>
    <property type="evidence" value="ECO:0007669"/>
    <property type="project" value="TreeGrafter"/>
</dbReference>
<dbReference type="SFLD" id="SFLDG01061">
    <property type="entry name" value="methylthiotransferase"/>
    <property type="match status" value="1"/>
</dbReference>
<dbReference type="InterPro" id="IPR013848">
    <property type="entry name" value="Methylthiotransferase_N"/>
</dbReference>
<name>A0AA38LZF4_9CUCU</name>
<dbReference type="InterPro" id="IPR020612">
    <property type="entry name" value="Methylthiotransferase_CS"/>
</dbReference>
<dbReference type="Gene3D" id="3.40.50.12160">
    <property type="entry name" value="Methylthiotransferase, N-terminal domain"/>
    <property type="match status" value="1"/>
</dbReference>
<dbReference type="InterPro" id="IPR038135">
    <property type="entry name" value="Methylthiotransferase_N_sf"/>
</dbReference>
<dbReference type="PANTHER" id="PTHR43020:SF2">
    <property type="entry name" value="MITOCHONDRIAL TRNA METHYLTHIOTRANSFERASE CDK5RAP1"/>
    <property type="match status" value="1"/>
</dbReference>
<dbReference type="InterPro" id="IPR007197">
    <property type="entry name" value="rSAM"/>
</dbReference>
<dbReference type="Pfam" id="PF00919">
    <property type="entry name" value="UPF0004"/>
    <property type="match status" value="1"/>
</dbReference>
<keyword evidence="4" id="KW-0949">S-adenosyl-L-methionine</keyword>
<dbReference type="Pfam" id="PF04055">
    <property type="entry name" value="Radical_SAM"/>
    <property type="match status" value="1"/>
</dbReference>
<dbReference type="PROSITE" id="PS01278">
    <property type="entry name" value="MTTASE_RADICAL"/>
    <property type="match status" value="1"/>
</dbReference>
<dbReference type="EMBL" id="JALNTZ010002583">
    <property type="protein sequence ID" value="KAJ3616931.1"/>
    <property type="molecule type" value="Genomic_DNA"/>
</dbReference>
<keyword evidence="7" id="KW-0411">Iron-sulfur</keyword>
<dbReference type="InterPro" id="IPR005839">
    <property type="entry name" value="Methylthiotransferase"/>
</dbReference>
<comment type="similarity">
    <text evidence="2">Belongs to the methylthiotransferase family. MiaB subfamily.</text>
</comment>
<dbReference type="NCBIfam" id="TIGR00089">
    <property type="entry name" value="MiaB/RimO family radical SAM methylthiotransferase"/>
    <property type="match status" value="1"/>
</dbReference>
<dbReference type="SUPFAM" id="SSF102114">
    <property type="entry name" value="Radical SAM enzymes"/>
    <property type="match status" value="1"/>
</dbReference>
<dbReference type="PROSITE" id="PS51918">
    <property type="entry name" value="RADICAL_SAM"/>
    <property type="match status" value="1"/>
</dbReference>
<feature type="non-terminal residue" evidence="13">
    <location>
        <position position="1"/>
    </location>
</feature>
<evidence type="ECO:0000256" key="9">
    <source>
        <dbReference type="ARBA" id="ARBA00074452"/>
    </source>
</evidence>
<evidence type="ECO:0000313" key="14">
    <source>
        <dbReference type="Proteomes" id="UP001168821"/>
    </source>
</evidence>
<dbReference type="InterPro" id="IPR006638">
    <property type="entry name" value="Elp3/MiaA/NifB-like_rSAM"/>
</dbReference>
<dbReference type="SFLD" id="SFLDS00029">
    <property type="entry name" value="Radical_SAM"/>
    <property type="match status" value="1"/>
</dbReference>
<comment type="caution">
    <text evidence="13">The sequence shown here is derived from an EMBL/GenBank/DDBJ whole genome shotgun (WGS) entry which is preliminary data.</text>
</comment>
<dbReference type="AlphaFoldDB" id="A0AA38LZF4"/>
<dbReference type="InterPro" id="IPR023404">
    <property type="entry name" value="rSAM_horseshoe"/>
</dbReference>
<gene>
    <name evidence="13" type="ORF">Zmor_008935</name>
</gene>
<dbReference type="FunFam" id="3.80.30.20:FF:000003">
    <property type="entry name" value="CDK5 regulatory subunit-associated protein 1"/>
    <property type="match status" value="1"/>
</dbReference>
<dbReference type="InterPro" id="IPR002792">
    <property type="entry name" value="TRAM_dom"/>
</dbReference>
<reference evidence="13" key="1">
    <citation type="journal article" date="2023" name="G3 (Bethesda)">
        <title>Whole genome assemblies of Zophobas morio and Tenebrio molitor.</title>
        <authorList>
            <person name="Kaur S."/>
            <person name="Stinson S.A."/>
            <person name="diCenzo G.C."/>
        </authorList>
    </citation>
    <scope>NUCLEOTIDE SEQUENCE</scope>
    <source>
        <strain evidence="13">QUZm001</strain>
    </source>
</reference>
<dbReference type="SMART" id="SM00729">
    <property type="entry name" value="Elp3"/>
    <property type="match status" value="1"/>
</dbReference>
<protein>
    <recommendedName>
        <fullName evidence="9">CDK5RAP1-like protein</fullName>
    </recommendedName>
</protein>
<evidence type="ECO:0000256" key="7">
    <source>
        <dbReference type="ARBA" id="ARBA00023014"/>
    </source>
</evidence>
<evidence type="ECO:0000256" key="3">
    <source>
        <dbReference type="ARBA" id="ARBA00022485"/>
    </source>
</evidence>
<dbReference type="InterPro" id="IPR058240">
    <property type="entry name" value="rSAM_sf"/>
</dbReference>
<dbReference type="PANTHER" id="PTHR43020">
    <property type="entry name" value="CDK5 REGULATORY SUBUNIT-ASSOCIATED PROTEIN 1"/>
    <property type="match status" value="1"/>
</dbReference>
<dbReference type="SFLD" id="SFLDF00413">
    <property type="entry name" value="CDK5RAP1"/>
    <property type="match status" value="1"/>
</dbReference>
<dbReference type="GO" id="GO:0005829">
    <property type="term" value="C:cytosol"/>
    <property type="evidence" value="ECO:0007669"/>
    <property type="project" value="TreeGrafter"/>
</dbReference>
<dbReference type="Gene3D" id="3.80.30.20">
    <property type="entry name" value="tm_1862 like domain"/>
    <property type="match status" value="1"/>
</dbReference>
<comment type="cofactor">
    <cofactor evidence="1">
        <name>[4Fe-4S] cluster</name>
        <dbReference type="ChEBI" id="CHEBI:49883"/>
    </cofactor>
</comment>